<dbReference type="RefSeq" id="WP_093278154.1">
    <property type="nucleotide sequence ID" value="NZ_FNDD01000030.1"/>
</dbReference>
<keyword evidence="1" id="KW-0812">Transmembrane</keyword>
<organism evidence="2 3">
    <name type="scientific">Vibrio xiamenensis</name>
    <dbReference type="NCBI Taxonomy" id="861298"/>
    <lineage>
        <taxon>Bacteria</taxon>
        <taxon>Pseudomonadati</taxon>
        <taxon>Pseudomonadota</taxon>
        <taxon>Gammaproteobacteria</taxon>
        <taxon>Vibrionales</taxon>
        <taxon>Vibrionaceae</taxon>
        <taxon>Vibrio</taxon>
    </lineage>
</organism>
<keyword evidence="1" id="KW-1133">Transmembrane helix</keyword>
<dbReference type="STRING" id="861298.SAMN04488136_13068"/>
<name>A0A1G8FHD3_9VIBR</name>
<evidence type="ECO:0000313" key="3">
    <source>
        <dbReference type="Proteomes" id="UP000198854"/>
    </source>
</evidence>
<evidence type="ECO:0000256" key="1">
    <source>
        <dbReference type="SAM" id="Phobius"/>
    </source>
</evidence>
<feature type="transmembrane region" description="Helical" evidence="1">
    <location>
        <begin position="118"/>
        <end position="137"/>
    </location>
</feature>
<dbReference type="EMBL" id="FNDD01000030">
    <property type="protein sequence ID" value="SDH81553.1"/>
    <property type="molecule type" value="Genomic_DNA"/>
</dbReference>
<evidence type="ECO:0000313" key="2">
    <source>
        <dbReference type="EMBL" id="SDH81553.1"/>
    </source>
</evidence>
<accession>A0A1G8FHD3</accession>
<dbReference type="AlphaFoldDB" id="A0A1G8FHD3"/>
<protein>
    <submittedName>
        <fullName evidence="2">Uncharacterized protein</fullName>
    </submittedName>
</protein>
<sequence>MASGKPLDEIAYSPTIVKSATMIEILVILIACIVEALWVGYHLSQIIPGFRIIAIVFGIVWVIWRAKSYLDKFSKLKRSLPNDLSMRHFERLFCRLSSVGYLPKAFAVYGLFLFVLPAFFALFGLANLALIFAFHLATISLKKLALKYEAFNPDSYPQTYGDLFVQDTVFGTSRFIKKELKK</sequence>
<keyword evidence="1" id="KW-0472">Membrane</keyword>
<feature type="transmembrane region" description="Helical" evidence="1">
    <location>
        <begin position="21"/>
        <end position="40"/>
    </location>
</feature>
<reference evidence="2 3" key="1">
    <citation type="submission" date="2016-10" db="EMBL/GenBank/DDBJ databases">
        <authorList>
            <person name="de Groot N.N."/>
        </authorList>
    </citation>
    <scope>NUCLEOTIDE SEQUENCE [LARGE SCALE GENOMIC DNA]</scope>
    <source>
        <strain evidence="2 3">CGMCC 1.10228</strain>
    </source>
</reference>
<keyword evidence="3" id="KW-1185">Reference proteome</keyword>
<feature type="transmembrane region" description="Helical" evidence="1">
    <location>
        <begin position="46"/>
        <end position="64"/>
    </location>
</feature>
<proteinExistence type="predicted"/>
<gene>
    <name evidence="2" type="ORF">SAMN04488136_13068</name>
</gene>
<dbReference type="Proteomes" id="UP000198854">
    <property type="component" value="Unassembled WGS sequence"/>
</dbReference>